<sequence>MRGDSTMSVLSRQSTPLALLVGLTLCWPVLALEPLRLGVINERPDRPAYALGLYGPLNAYLDAQLRPLGQRMGDLVIARSLDEMAVRISDGAVDLLLEGVMPTLKLRRRTGRIDVHLLVWRKGQRQYHTVFFARRESPIQRIEQLRGKVLAFESPRSTSAFDVPRAALIEAGLELAEQPVAEPVAAEHSGAVDGDQVRFLFAGSELNQAYWVHSGRAHAGAFNNGDWERVPAAIKPELRVFHRTRPILRWLFSFAGPVDPGLRAQLVEILNGMHQDPEGRAALAAASRIAKFEPLTSADRANLAYWDEALERLEADAGE</sequence>
<dbReference type="Gene3D" id="3.40.190.10">
    <property type="entry name" value="Periplasmic binding protein-like II"/>
    <property type="match status" value="1"/>
</dbReference>
<dbReference type="PANTHER" id="PTHR35841:SF1">
    <property type="entry name" value="PHOSPHONATES-BINDING PERIPLASMIC PROTEIN"/>
    <property type="match status" value="1"/>
</dbReference>
<accession>A0AAJ0U6D3</accession>
<dbReference type="EMBL" id="NRSJ01000034">
    <property type="protein sequence ID" value="MBK1706133.1"/>
    <property type="molecule type" value="Genomic_DNA"/>
</dbReference>
<gene>
    <name evidence="1" type="ORF">CKO40_16645</name>
</gene>
<name>A0AAJ0U6D3_9GAMM</name>
<dbReference type="AlphaFoldDB" id="A0AAJ0U6D3"/>
<evidence type="ECO:0000313" key="2">
    <source>
        <dbReference type="Proteomes" id="UP001296776"/>
    </source>
</evidence>
<proteinExistence type="predicted"/>
<reference evidence="1" key="1">
    <citation type="submission" date="2017-08" db="EMBL/GenBank/DDBJ databases">
        <authorList>
            <person name="Imhoff J.F."/>
            <person name="Rahn T."/>
            <person name="Kuenzel S."/>
            <person name="Neulinger S.C."/>
        </authorList>
    </citation>
    <scope>NUCLEOTIDE SEQUENCE</scope>
    <source>
        <strain evidence="1">DSM 11080</strain>
    </source>
</reference>
<dbReference type="Proteomes" id="UP001296776">
    <property type="component" value="Unassembled WGS sequence"/>
</dbReference>
<protein>
    <recommendedName>
        <fullName evidence="3">Phosphate/phosphite/phosphonate ABC transporter substrate-binding protein</fullName>
    </recommendedName>
</protein>
<evidence type="ECO:0008006" key="3">
    <source>
        <dbReference type="Google" id="ProtNLM"/>
    </source>
</evidence>
<evidence type="ECO:0000313" key="1">
    <source>
        <dbReference type="EMBL" id="MBK1706133.1"/>
    </source>
</evidence>
<organism evidence="1 2">
    <name type="scientific">Halochromatium glycolicum</name>
    <dbReference type="NCBI Taxonomy" id="85075"/>
    <lineage>
        <taxon>Bacteria</taxon>
        <taxon>Pseudomonadati</taxon>
        <taxon>Pseudomonadota</taxon>
        <taxon>Gammaproteobacteria</taxon>
        <taxon>Chromatiales</taxon>
        <taxon>Chromatiaceae</taxon>
        <taxon>Halochromatium</taxon>
    </lineage>
</organism>
<dbReference type="SUPFAM" id="SSF53850">
    <property type="entry name" value="Periplasmic binding protein-like II"/>
    <property type="match status" value="1"/>
</dbReference>
<reference evidence="1" key="2">
    <citation type="journal article" date="2020" name="Microorganisms">
        <title>Osmotic Adaptation and Compatible Solute Biosynthesis of Phototrophic Bacteria as Revealed from Genome Analyses.</title>
        <authorList>
            <person name="Imhoff J.F."/>
            <person name="Rahn T."/>
            <person name="Kunzel S."/>
            <person name="Keller A."/>
            <person name="Neulinger S.C."/>
        </authorList>
    </citation>
    <scope>NUCLEOTIDE SEQUENCE</scope>
    <source>
        <strain evidence="1">DSM 11080</strain>
    </source>
</reference>
<keyword evidence="2" id="KW-1185">Reference proteome</keyword>
<dbReference type="PANTHER" id="PTHR35841">
    <property type="entry name" value="PHOSPHONATES-BINDING PERIPLASMIC PROTEIN"/>
    <property type="match status" value="1"/>
</dbReference>
<comment type="caution">
    <text evidence="1">The sequence shown here is derived from an EMBL/GenBank/DDBJ whole genome shotgun (WGS) entry which is preliminary data.</text>
</comment>
<dbReference type="Pfam" id="PF12974">
    <property type="entry name" value="Phosphonate-bd"/>
    <property type="match status" value="1"/>
</dbReference>